<comment type="caution">
    <text evidence="1">The sequence shown here is derived from an EMBL/GenBank/DDBJ whole genome shotgun (WGS) entry which is preliminary data.</text>
</comment>
<dbReference type="EMBL" id="BJZO01000108">
    <property type="protein sequence ID" value="GEO82767.1"/>
    <property type="molecule type" value="Genomic_DNA"/>
</dbReference>
<dbReference type="InterPro" id="IPR011852">
    <property type="entry name" value="TRAP_TAXI"/>
</dbReference>
<evidence type="ECO:0000313" key="1">
    <source>
        <dbReference type="EMBL" id="GEO82767.1"/>
    </source>
</evidence>
<organism evidence="1 2">
    <name type="scientific">Pararhodospirillum oryzae</name>
    <dbReference type="NCBI Taxonomy" id="478448"/>
    <lineage>
        <taxon>Bacteria</taxon>
        <taxon>Pseudomonadati</taxon>
        <taxon>Pseudomonadota</taxon>
        <taxon>Alphaproteobacteria</taxon>
        <taxon>Rhodospirillales</taxon>
        <taxon>Rhodospirillaceae</taxon>
        <taxon>Pararhodospirillum</taxon>
    </lineage>
</organism>
<dbReference type="Gene3D" id="3.40.190.10">
    <property type="entry name" value="Periplasmic binding protein-like II"/>
    <property type="match status" value="2"/>
</dbReference>
<dbReference type="NCBIfam" id="TIGR02122">
    <property type="entry name" value="TRAP_TAXI"/>
    <property type="match status" value="1"/>
</dbReference>
<dbReference type="SUPFAM" id="SSF53850">
    <property type="entry name" value="Periplasmic binding protein-like II"/>
    <property type="match status" value="1"/>
</dbReference>
<protein>
    <submittedName>
        <fullName evidence="1">C4-dicarboxylate ABC transporter substrate-binding protein</fullName>
    </submittedName>
</protein>
<gene>
    <name evidence="1" type="ORF">ROR02_28980</name>
</gene>
<dbReference type="Pfam" id="PF16868">
    <property type="entry name" value="NMT1_3"/>
    <property type="match status" value="1"/>
</dbReference>
<proteinExistence type="predicted"/>
<dbReference type="PANTHER" id="PTHR42941:SF1">
    <property type="entry name" value="SLL1037 PROTEIN"/>
    <property type="match status" value="1"/>
</dbReference>
<dbReference type="CDD" id="cd13568">
    <property type="entry name" value="PBP2_TAXI_TRAP_like_3"/>
    <property type="match status" value="1"/>
</dbReference>
<sequence>MAAPGTPPGPRGPRWRRSIRRALGGTLVVLALLPGLGLMPEGLGASVSQAAGPPLPPPARPSTPFIVGTGNVAGTYFPSGGAICRLVNHDRPSHGLHCLVEPTGGSLDNLDALRRGDIAFGIVQSDWQYLAARGEGPFAGKGPFEGLRAVFSLQAEPFTVLARDAVRARSFADLKGWRVNIGPPGSGTRATTDALLTVQGRTAADFFSHVGEEDPGTQVAALCEGRVDAAVFAVSHPNGALKEAMARCGLTLLGIDADAVKRLCEAMPFFVPTVIPSDLYHAPGGDVPTFGPRALLLTTADTPDAVVRGVVRAVFDHFDDFRRLYPALATLTREDMVRSALNVPLHPAAQAYYRDAGLLPSP</sequence>
<evidence type="ECO:0000313" key="2">
    <source>
        <dbReference type="Proteomes" id="UP000321567"/>
    </source>
</evidence>
<accession>A0A512HBD6</accession>
<keyword evidence="2" id="KW-1185">Reference proteome</keyword>
<dbReference type="Proteomes" id="UP000321567">
    <property type="component" value="Unassembled WGS sequence"/>
</dbReference>
<name>A0A512HBD6_9PROT</name>
<dbReference type="PANTHER" id="PTHR42941">
    <property type="entry name" value="SLL1037 PROTEIN"/>
    <property type="match status" value="1"/>
</dbReference>
<dbReference type="RefSeq" id="WP_147164793.1">
    <property type="nucleotide sequence ID" value="NZ_BJZO01000108.1"/>
</dbReference>
<dbReference type="AlphaFoldDB" id="A0A512HBD6"/>
<reference evidence="1 2" key="1">
    <citation type="submission" date="2019-07" db="EMBL/GenBank/DDBJ databases">
        <title>Whole genome shotgun sequence of Rhodospirillum oryzae NBRC 107573.</title>
        <authorList>
            <person name="Hosoyama A."/>
            <person name="Uohara A."/>
            <person name="Ohji S."/>
            <person name="Ichikawa N."/>
        </authorList>
    </citation>
    <scope>NUCLEOTIDE SEQUENCE [LARGE SCALE GENOMIC DNA]</scope>
    <source>
        <strain evidence="1 2">NBRC 107573</strain>
    </source>
</reference>
<dbReference type="OrthoDB" id="8477520at2"/>